<evidence type="ECO:0000256" key="1">
    <source>
        <dbReference type="SAM" id="MobiDB-lite"/>
    </source>
</evidence>
<sequence length="316" mass="34620">MAFESLKEMDLDQQADNLGANGGGLVWPSAMSSYMLQHLAQLVSNGTKTSTGFKQVHLNGCARALNENMGYHVTGTQVGNHLRKWKRTYGKIQKLKILSGALWDEETCTISLEREYYLAHIRIHHDDAKYLNCPIEHYHEMATIFGNSLATGAYAKGASDPLASEVTATENAPQETKDGAETDEQGGGSPPGADEMTFSANTNGTGSSGTKPPPAKKYKVAAVEDPNIAMVSIMSEGLGNLAAAIEKVVKEDDGIPEGLYDDMMSIPGFDEAHLDYYYAYLCEHPSLARRFYNIRLSSKMVWVARYIKQHLCGPDE</sequence>
<dbReference type="AlphaFoldDB" id="A0A2T8I382"/>
<reference evidence="3" key="1">
    <citation type="submission" date="2018-04" db="EMBL/GenBank/DDBJ databases">
        <title>WGS assembly of Panicum hallii.</title>
        <authorList>
            <person name="Lovell J."/>
            <person name="Jenkins J."/>
            <person name="Lowry D."/>
            <person name="Mamidi S."/>
            <person name="Sreedasyam A."/>
            <person name="Weng X."/>
            <person name="Barry K."/>
            <person name="Bonette J."/>
            <person name="Campitelli B."/>
            <person name="Daum C."/>
            <person name="Gordon S."/>
            <person name="Gould B."/>
            <person name="Lipzen A."/>
            <person name="Macqueen A."/>
            <person name="Palacio-Mejia J."/>
            <person name="Plott C."/>
            <person name="Shakirov E."/>
            <person name="Shu S."/>
            <person name="Yoshinaga Y."/>
            <person name="Zane M."/>
            <person name="Rokhsar D."/>
            <person name="Grimwood J."/>
            <person name="Schmutz J."/>
            <person name="Juenger T."/>
        </authorList>
    </citation>
    <scope>NUCLEOTIDE SEQUENCE [LARGE SCALE GENOMIC DNA]</scope>
    <source>
        <strain evidence="3">FIL2</strain>
    </source>
</reference>
<feature type="compositionally biased region" description="Polar residues" evidence="1">
    <location>
        <begin position="198"/>
        <end position="210"/>
    </location>
</feature>
<proteinExistence type="predicted"/>
<name>A0A2T8I382_9POAL</name>
<protein>
    <recommendedName>
        <fullName evidence="2">Myb/SANT-like domain-containing protein</fullName>
    </recommendedName>
</protein>
<dbReference type="Proteomes" id="UP000243499">
    <property type="component" value="Chromosome 9"/>
</dbReference>
<evidence type="ECO:0000259" key="2">
    <source>
        <dbReference type="Pfam" id="PF12776"/>
    </source>
</evidence>
<dbReference type="EMBL" id="CM008054">
    <property type="protein sequence ID" value="PVH32115.1"/>
    <property type="molecule type" value="Genomic_DNA"/>
</dbReference>
<dbReference type="Gramene" id="PVH32115">
    <property type="protein sequence ID" value="PVH32115"/>
    <property type="gene ID" value="PAHAL_9G318700"/>
</dbReference>
<gene>
    <name evidence="3" type="ORF">PAHAL_9G318700</name>
</gene>
<feature type="region of interest" description="Disordered" evidence="1">
    <location>
        <begin position="161"/>
        <end position="217"/>
    </location>
</feature>
<accession>A0A2T8I382</accession>
<evidence type="ECO:0000313" key="3">
    <source>
        <dbReference type="EMBL" id="PVH32115.1"/>
    </source>
</evidence>
<dbReference type="Pfam" id="PF12776">
    <property type="entry name" value="Myb_DNA-bind_3"/>
    <property type="match status" value="1"/>
</dbReference>
<dbReference type="InterPro" id="IPR024752">
    <property type="entry name" value="Myb/SANT-like_dom"/>
</dbReference>
<dbReference type="PANTHER" id="PTHR47127">
    <property type="entry name" value="10A19I.15"/>
    <property type="match status" value="1"/>
</dbReference>
<organism evidence="3">
    <name type="scientific">Panicum hallii</name>
    <dbReference type="NCBI Taxonomy" id="206008"/>
    <lineage>
        <taxon>Eukaryota</taxon>
        <taxon>Viridiplantae</taxon>
        <taxon>Streptophyta</taxon>
        <taxon>Embryophyta</taxon>
        <taxon>Tracheophyta</taxon>
        <taxon>Spermatophyta</taxon>
        <taxon>Magnoliopsida</taxon>
        <taxon>Liliopsida</taxon>
        <taxon>Poales</taxon>
        <taxon>Poaceae</taxon>
        <taxon>PACMAD clade</taxon>
        <taxon>Panicoideae</taxon>
        <taxon>Panicodae</taxon>
        <taxon>Paniceae</taxon>
        <taxon>Panicinae</taxon>
        <taxon>Panicum</taxon>
        <taxon>Panicum sect. Panicum</taxon>
    </lineage>
</organism>
<feature type="domain" description="Myb/SANT-like" evidence="2">
    <location>
        <begin position="27"/>
        <end position="114"/>
    </location>
</feature>